<dbReference type="EMBL" id="JAVDWQ010000019">
    <property type="protein sequence ID" value="MDR7212133.1"/>
    <property type="molecule type" value="Genomic_DNA"/>
</dbReference>
<sequence>MGQDLYYKIEVLHYSRGSNNYGGGSSVSGCDENTYVWNLSGQNYNSGDVYFSKTFPTFKTTNLTIPARLNYTLTSKGNCDCVQNQPTSGICTKNIIQQINENSSSYNGFLSTNDGINKGIAGGYALGPNQGHPFGIIIIQKITPVGITVNRIQTTPVCAGEAIELQALVPSTTQNFPDVAYHWQYSLDNEITWIDVPNKIVNGVAINDTKVSNFTMYDILGDDHINYFRDIYFRIGYSGRPFSANTIKINYSPCAPLVSNVDYVGSKCNGDDIQKLEVTFDRPLDASRGESIYQLYVKETANNTAPIKTLPMFSVIDITYPNDSKIYSYTNMSQFSSLESSREYEIIYQAQVNHPLDASKKIPKGVMVSAKKFTYYEPAPLKFEIKKATNPLCTDETVEIAIDVKGGTENYKFYVDGILTTATKNQTDGFYYIKGLTPKATNNIKVIDANNCIEH</sequence>
<evidence type="ECO:0000313" key="2">
    <source>
        <dbReference type="Proteomes" id="UP001269081"/>
    </source>
</evidence>
<dbReference type="Proteomes" id="UP001269081">
    <property type="component" value="Unassembled WGS sequence"/>
</dbReference>
<keyword evidence="2" id="KW-1185">Reference proteome</keyword>
<comment type="caution">
    <text evidence="1">The sequence shown here is derived from an EMBL/GenBank/DDBJ whole genome shotgun (WGS) entry which is preliminary data.</text>
</comment>
<protein>
    <submittedName>
        <fullName evidence="1">Uncharacterized protein</fullName>
    </submittedName>
</protein>
<evidence type="ECO:0000313" key="1">
    <source>
        <dbReference type="EMBL" id="MDR7212133.1"/>
    </source>
</evidence>
<organism evidence="1 2">
    <name type="scientific">Flavobacterium piscis</name>
    <dbReference type="NCBI Taxonomy" id="1114874"/>
    <lineage>
        <taxon>Bacteria</taxon>
        <taxon>Pseudomonadati</taxon>
        <taxon>Bacteroidota</taxon>
        <taxon>Flavobacteriia</taxon>
        <taxon>Flavobacteriales</taxon>
        <taxon>Flavobacteriaceae</taxon>
        <taxon>Flavobacterium</taxon>
    </lineage>
</organism>
<reference evidence="1 2" key="1">
    <citation type="submission" date="2023-07" db="EMBL/GenBank/DDBJ databases">
        <title>Sorghum-associated microbial communities from plants grown in Nebraska, USA.</title>
        <authorList>
            <person name="Schachtman D."/>
        </authorList>
    </citation>
    <scope>NUCLEOTIDE SEQUENCE [LARGE SCALE GENOMIC DNA]</scope>
    <source>
        <strain evidence="1 2">4129</strain>
    </source>
</reference>
<dbReference type="RefSeq" id="WP_310283561.1">
    <property type="nucleotide sequence ID" value="NZ_JAVDWQ010000019.1"/>
</dbReference>
<name>A0ABU1YDF6_9FLAO</name>
<gene>
    <name evidence="1" type="ORF">J2W48_004090</name>
</gene>
<accession>A0ABU1YDF6</accession>
<proteinExistence type="predicted"/>